<feature type="compositionally biased region" description="Basic and acidic residues" evidence="1">
    <location>
        <begin position="136"/>
        <end position="157"/>
    </location>
</feature>
<dbReference type="EMBL" id="BSXT01000361">
    <property type="protein sequence ID" value="GMF25479.1"/>
    <property type="molecule type" value="Genomic_DNA"/>
</dbReference>
<feature type="compositionally biased region" description="Basic and acidic residues" evidence="1">
    <location>
        <begin position="16"/>
        <end position="41"/>
    </location>
</feature>
<reference evidence="2" key="1">
    <citation type="submission" date="2023-04" db="EMBL/GenBank/DDBJ databases">
        <title>Phytophthora fragariaefolia NBRC 109709.</title>
        <authorList>
            <person name="Ichikawa N."/>
            <person name="Sato H."/>
            <person name="Tonouchi N."/>
        </authorList>
    </citation>
    <scope>NUCLEOTIDE SEQUENCE</scope>
    <source>
        <strain evidence="2">NBRC 109709</strain>
    </source>
</reference>
<evidence type="ECO:0000313" key="2">
    <source>
        <dbReference type="EMBL" id="GMF25479.1"/>
    </source>
</evidence>
<protein>
    <submittedName>
        <fullName evidence="2">Unnamed protein product</fullName>
    </submittedName>
</protein>
<proteinExistence type="predicted"/>
<dbReference type="AlphaFoldDB" id="A0A9W6TZ62"/>
<evidence type="ECO:0000256" key="1">
    <source>
        <dbReference type="SAM" id="MobiDB-lite"/>
    </source>
</evidence>
<sequence>MTRRSDGVSDAGVARNVERRDAGRRTGLDDVQRAEEVGHREWAPRRAGQEVHDLRLTGLLNLAELGERKLAQWARDATVAEHGAEILDVMRELRDDDEEDEQEYLDEEKVAVKEETVAEVRAEPEVKSGPLGRAAPRAERSPREPSPREPARYKEEYGEYGGDEYESEYVEEVPAEIRRGPSGFIPQYTGPEARRTDRPAFGWSWNAQKNTRDVPEYGWSRGGKLSSESVKQPPPSKVLRFRKGPDSDWSPSDVREDRDSRVVSGQLPWTRQEPVKNSGRVVRTADPDRRAEIRAKMMSPNAQELSTMVSHAVKVLPTFNSSTATVEKARNFWGMFEDHTDGFPYRSRLLVFSQKIKGREAERRSNNSSIKSFRTLKVRFHNQFLSRTADELWELLETTKRERGESVE</sequence>
<dbReference type="Proteomes" id="UP001165121">
    <property type="component" value="Unassembled WGS sequence"/>
</dbReference>
<gene>
    <name evidence="2" type="ORF">Pfra01_000456300</name>
</gene>
<feature type="region of interest" description="Disordered" evidence="1">
    <location>
        <begin position="180"/>
        <end position="262"/>
    </location>
</feature>
<organism evidence="2 3">
    <name type="scientific">Phytophthora fragariaefolia</name>
    <dbReference type="NCBI Taxonomy" id="1490495"/>
    <lineage>
        <taxon>Eukaryota</taxon>
        <taxon>Sar</taxon>
        <taxon>Stramenopiles</taxon>
        <taxon>Oomycota</taxon>
        <taxon>Peronosporomycetes</taxon>
        <taxon>Peronosporales</taxon>
        <taxon>Peronosporaceae</taxon>
        <taxon>Phytophthora</taxon>
    </lineage>
</organism>
<accession>A0A9W6TZ62</accession>
<comment type="caution">
    <text evidence="2">The sequence shown here is derived from an EMBL/GenBank/DDBJ whole genome shotgun (WGS) entry which is preliminary data.</text>
</comment>
<feature type="region of interest" description="Disordered" evidence="1">
    <location>
        <begin position="1"/>
        <end position="41"/>
    </location>
</feature>
<feature type="region of interest" description="Disordered" evidence="1">
    <location>
        <begin position="116"/>
        <end position="166"/>
    </location>
</feature>
<evidence type="ECO:0000313" key="3">
    <source>
        <dbReference type="Proteomes" id="UP001165121"/>
    </source>
</evidence>
<keyword evidence="3" id="KW-1185">Reference proteome</keyword>
<feature type="compositionally biased region" description="Basic and acidic residues" evidence="1">
    <location>
        <begin position="116"/>
        <end position="126"/>
    </location>
</feature>
<name>A0A9W6TZ62_9STRA</name>